<keyword evidence="1" id="KW-1133">Transmembrane helix</keyword>
<organism evidence="2 3">
    <name type="scientific">Candidatus Vogelbacteria bacterium RIFOXYB1_FULL_42_16</name>
    <dbReference type="NCBI Taxonomy" id="1802436"/>
    <lineage>
        <taxon>Bacteria</taxon>
        <taxon>Candidatus Vogeliibacteriota</taxon>
    </lineage>
</organism>
<keyword evidence="1" id="KW-0812">Transmembrane</keyword>
<evidence type="ECO:0000313" key="3">
    <source>
        <dbReference type="Proteomes" id="UP000176222"/>
    </source>
</evidence>
<comment type="caution">
    <text evidence="2">The sequence shown here is derived from an EMBL/GenBank/DDBJ whole genome shotgun (WGS) entry which is preliminary data.</text>
</comment>
<proteinExistence type="predicted"/>
<protein>
    <submittedName>
        <fullName evidence="2">Uncharacterized protein</fullName>
    </submittedName>
</protein>
<dbReference type="Proteomes" id="UP000176222">
    <property type="component" value="Unassembled WGS sequence"/>
</dbReference>
<evidence type="ECO:0000256" key="1">
    <source>
        <dbReference type="SAM" id="Phobius"/>
    </source>
</evidence>
<sequence>MDNQNLDQKVEAIKSLAEENNKILRRMKRSMQLARFFSVLKWVVVIGGTVGIYYYFQPIVNQLLDTYSQLLGGLGGVPKLPNI</sequence>
<reference evidence="2 3" key="1">
    <citation type="journal article" date="2016" name="Nat. Commun.">
        <title>Thousands of microbial genomes shed light on interconnected biogeochemical processes in an aquifer system.</title>
        <authorList>
            <person name="Anantharaman K."/>
            <person name="Brown C.T."/>
            <person name="Hug L.A."/>
            <person name="Sharon I."/>
            <person name="Castelle C.J."/>
            <person name="Probst A.J."/>
            <person name="Thomas B.C."/>
            <person name="Singh A."/>
            <person name="Wilkins M.J."/>
            <person name="Karaoz U."/>
            <person name="Brodie E.L."/>
            <person name="Williams K.H."/>
            <person name="Hubbard S.S."/>
            <person name="Banfield J.F."/>
        </authorList>
    </citation>
    <scope>NUCLEOTIDE SEQUENCE [LARGE SCALE GENOMIC DNA]</scope>
</reference>
<feature type="transmembrane region" description="Helical" evidence="1">
    <location>
        <begin position="33"/>
        <end position="56"/>
    </location>
</feature>
<gene>
    <name evidence="2" type="ORF">A2370_00410</name>
</gene>
<keyword evidence="1" id="KW-0472">Membrane</keyword>
<dbReference type="EMBL" id="MHTH01000013">
    <property type="protein sequence ID" value="OHA58155.1"/>
    <property type="molecule type" value="Genomic_DNA"/>
</dbReference>
<accession>A0A1G2QC63</accession>
<dbReference type="AlphaFoldDB" id="A0A1G2QC63"/>
<evidence type="ECO:0000313" key="2">
    <source>
        <dbReference type="EMBL" id="OHA58155.1"/>
    </source>
</evidence>
<name>A0A1G2QC63_9BACT</name>